<dbReference type="PANTHER" id="PTHR46470:SF2">
    <property type="entry name" value="GLYCERALDEHYDE 3-PHOSPHATE PHOSPHATASE"/>
    <property type="match status" value="1"/>
</dbReference>
<dbReference type="SUPFAM" id="SSF56784">
    <property type="entry name" value="HAD-like"/>
    <property type="match status" value="1"/>
</dbReference>
<dbReference type="InterPro" id="IPR023214">
    <property type="entry name" value="HAD_sf"/>
</dbReference>
<evidence type="ECO:0000256" key="4">
    <source>
        <dbReference type="ARBA" id="ARBA00022842"/>
    </source>
</evidence>
<dbReference type="GO" id="GO:0044281">
    <property type="term" value="P:small molecule metabolic process"/>
    <property type="evidence" value="ECO:0007669"/>
    <property type="project" value="UniProtKB-ARBA"/>
</dbReference>
<dbReference type="GO" id="GO:0046872">
    <property type="term" value="F:metal ion binding"/>
    <property type="evidence" value="ECO:0007669"/>
    <property type="project" value="UniProtKB-KW"/>
</dbReference>
<accession>A0A429ZQ40</accession>
<evidence type="ECO:0000256" key="1">
    <source>
        <dbReference type="ARBA" id="ARBA00001946"/>
    </source>
</evidence>
<dbReference type="PRINTS" id="PR00413">
    <property type="entry name" value="HADHALOGNASE"/>
</dbReference>
<evidence type="ECO:0000256" key="3">
    <source>
        <dbReference type="ARBA" id="ARBA00022801"/>
    </source>
</evidence>
<dbReference type="InterPro" id="IPR051400">
    <property type="entry name" value="HAD-like_hydrolase"/>
</dbReference>
<dbReference type="Proteomes" id="UP000288490">
    <property type="component" value="Unassembled WGS sequence"/>
</dbReference>
<gene>
    <name evidence="5" type="ORF">CBF36_01265</name>
</gene>
<evidence type="ECO:0000313" key="6">
    <source>
        <dbReference type="Proteomes" id="UP000288490"/>
    </source>
</evidence>
<dbReference type="SFLD" id="SFLDS00003">
    <property type="entry name" value="Haloacid_Dehalogenase"/>
    <property type="match status" value="1"/>
</dbReference>
<dbReference type="Pfam" id="PF00702">
    <property type="entry name" value="Hydrolase"/>
    <property type="match status" value="1"/>
</dbReference>
<dbReference type="InterPro" id="IPR036412">
    <property type="entry name" value="HAD-like_sf"/>
</dbReference>
<dbReference type="EMBL" id="NGJT01000002">
    <property type="protein sequence ID" value="RST95824.1"/>
    <property type="molecule type" value="Genomic_DNA"/>
</dbReference>
<keyword evidence="3" id="KW-0378">Hydrolase</keyword>
<keyword evidence="2" id="KW-0479">Metal-binding</keyword>
<evidence type="ECO:0000313" key="5">
    <source>
        <dbReference type="EMBL" id="RST95824.1"/>
    </source>
</evidence>
<dbReference type="OrthoDB" id="25198at2"/>
<dbReference type="Gene3D" id="3.40.50.1000">
    <property type="entry name" value="HAD superfamily/HAD-like"/>
    <property type="match status" value="1"/>
</dbReference>
<comment type="caution">
    <text evidence="5">The sequence shown here is derived from an EMBL/GenBank/DDBJ whole genome shotgun (WGS) entry which is preliminary data.</text>
</comment>
<dbReference type="Gene3D" id="1.20.120.710">
    <property type="entry name" value="Haloacid dehalogenase hydrolase-like domain"/>
    <property type="match status" value="1"/>
</dbReference>
<proteinExistence type="predicted"/>
<dbReference type="PANTHER" id="PTHR46470">
    <property type="entry name" value="N-ACYLNEURAMINATE-9-PHOSPHATASE"/>
    <property type="match status" value="1"/>
</dbReference>
<comment type="cofactor">
    <cofactor evidence="1">
        <name>Mg(2+)</name>
        <dbReference type="ChEBI" id="CHEBI:18420"/>
    </cofactor>
</comment>
<dbReference type="GO" id="GO:0016791">
    <property type="term" value="F:phosphatase activity"/>
    <property type="evidence" value="ECO:0007669"/>
    <property type="project" value="TreeGrafter"/>
</dbReference>
<sequence>MTVVVFDVDDTLYDQFSPFELAMIKNFGEKKWLSEISLRKLYQLFRYHSDLAFPDTVSGALSLKDMRVYRIQAALNDLGIGESKEACQAFQDCYFYEQNQLVLHPEMVRLLTILDEKKVLTGLLTNGPTEHQQLKIEQLGVSKWISEDTHHISESIGYSKPDVSAFKVVETIYPDNSQFLYVGDSYENDVIGAKKAGWQIVWLNKNNKRLTQEMIKPDVVLSSYDNIVETVLGLLQEE</sequence>
<organism evidence="5 6">
    <name type="scientific">Vagococcus bubulae</name>
    <dbReference type="NCBI Taxonomy" id="1977868"/>
    <lineage>
        <taxon>Bacteria</taxon>
        <taxon>Bacillati</taxon>
        <taxon>Bacillota</taxon>
        <taxon>Bacilli</taxon>
        <taxon>Lactobacillales</taxon>
        <taxon>Enterococcaceae</taxon>
        <taxon>Vagococcus</taxon>
    </lineage>
</organism>
<dbReference type="InterPro" id="IPR006439">
    <property type="entry name" value="HAD-SF_hydro_IA"/>
</dbReference>
<dbReference type="SFLD" id="SFLDG01129">
    <property type="entry name" value="C1.5:_HAD__Beta-PGM__Phosphata"/>
    <property type="match status" value="1"/>
</dbReference>
<reference evidence="5 6" key="1">
    <citation type="submission" date="2017-05" db="EMBL/GenBank/DDBJ databases">
        <title>Vagococcus spp. assemblies.</title>
        <authorList>
            <person name="Gulvik C.A."/>
        </authorList>
    </citation>
    <scope>NUCLEOTIDE SEQUENCE [LARGE SCALE GENOMIC DNA]</scope>
    <source>
        <strain evidence="5 6">SS1994</strain>
    </source>
</reference>
<dbReference type="RefSeq" id="WP_125955917.1">
    <property type="nucleotide sequence ID" value="NZ_JAQEJV010000002.1"/>
</dbReference>
<name>A0A429ZQ40_9ENTE</name>
<protein>
    <recommendedName>
        <fullName evidence="7">Hydrolase</fullName>
    </recommendedName>
</protein>
<evidence type="ECO:0000256" key="2">
    <source>
        <dbReference type="ARBA" id="ARBA00022723"/>
    </source>
</evidence>
<keyword evidence="4" id="KW-0460">Magnesium</keyword>
<evidence type="ECO:0008006" key="7">
    <source>
        <dbReference type="Google" id="ProtNLM"/>
    </source>
</evidence>
<dbReference type="AlphaFoldDB" id="A0A429ZQ40"/>
<dbReference type="NCBIfam" id="TIGR01549">
    <property type="entry name" value="HAD-SF-IA-v1"/>
    <property type="match status" value="1"/>
</dbReference>
<keyword evidence="6" id="KW-1185">Reference proteome</keyword>